<sequence>MGSSPTGSAPFYSSTIFGGKMALFDISFFERELGGGAAPPTPEIPETGFPEMGDKVEPQCPPGLRTYETMVVLRPDMSEDERLNFTHKYNQLLVAGGGTNVTVFNKGVIPLAYGIRKKNRAGESNTYLDGIYLLFTYFTKPDSITVLEETLLADDEVIRSSTFKIRKRNHVSYY</sequence>
<dbReference type="Proteomes" id="UP000030748">
    <property type="component" value="Unassembled WGS sequence"/>
</dbReference>
<dbReference type="EMBL" id="KI630206">
    <property type="protein sequence ID" value="EYU44998.1"/>
    <property type="molecule type" value="Genomic_DNA"/>
</dbReference>
<dbReference type="STRING" id="4155.A0A022RZA3"/>
<dbReference type="eggNOG" id="ENOG502RXHX">
    <property type="taxonomic scope" value="Eukaryota"/>
</dbReference>
<dbReference type="GO" id="GO:0003735">
    <property type="term" value="F:structural constituent of ribosome"/>
    <property type="evidence" value="ECO:0000318"/>
    <property type="project" value="GO_Central"/>
</dbReference>
<dbReference type="GO" id="GO:0006412">
    <property type="term" value="P:translation"/>
    <property type="evidence" value="ECO:0007669"/>
    <property type="project" value="InterPro"/>
</dbReference>
<dbReference type="InterPro" id="IPR014717">
    <property type="entry name" value="Transl_elong_EF1B/ribsomal_bS6"/>
</dbReference>
<keyword evidence="3" id="KW-1185">Reference proteome</keyword>
<evidence type="ECO:0000313" key="2">
    <source>
        <dbReference type="EMBL" id="EYU44998.1"/>
    </source>
</evidence>
<dbReference type="PANTHER" id="PTHR21011:SF16">
    <property type="entry name" value="SMALL RIBOSOMAL SUBUNIT PROTEIN BS6C ALPHA"/>
    <property type="match status" value="1"/>
</dbReference>
<dbReference type="InterPro" id="IPR000529">
    <property type="entry name" value="Ribosomal_bS6"/>
</dbReference>
<dbReference type="PANTHER" id="PTHR21011">
    <property type="entry name" value="MITOCHONDRIAL 28S RIBOSOMAL PROTEIN S6"/>
    <property type="match status" value="1"/>
</dbReference>
<dbReference type="InterPro" id="IPR020814">
    <property type="entry name" value="Ribosomal_S6_plastid/chlpt"/>
</dbReference>
<dbReference type="SUPFAM" id="SSF54995">
    <property type="entry name" value="Ribosomal protein S6"/>
    <property type="match status" value="1"/>
</dbReference>
<dbReference type="Pfam" id="PF01250">
    <property type="entry name" value="Ribosomal_S6"/>
    <property type="match status" value="1"/>
</dbReference>
<proteinExistence type="inferred from homology"/>
<dbReference type="HAMAP" id="MF_00360">
    <property type="entry name" value="Ribosomal_bS6"/>
    <property type="match status" value="1"/>
</dbReference>
<dbReference type="Gene3D" id="3.30.70.60">
    <property type="match status" value="1"/>
</dbReference>
<evidence type="ECO:0000256" key="1">
    <source>
        <dbReference type="ARBA" id="ARBA00009512"/>
    </source>
</evidence>
<name>A0A022RZA3_ERYGU</name>
<gene>
    <name evidence="2" type="ORF">MIMGU_mgv1a014911mg</name>
</gene>
<organism evidence="2 3">
    <name type="scientific">Erythranthe guttata</name>
    <name type="common">Yellow monkey flower</name>
    <name type="synonym">Mimulus guttatus</name>
    <dbReference type="NCBI Taxonomy" id="4155"/>
    <lineage>
        <taxon>Eukaryota</taxon>
        <taxon>Viridiplantae</taxon>
        <taxon>Streptophyta</taxon>
        <taxon>Embryophyta</taxon>
        <taxon>Tracheophyta</taxon>
        <taxon>Spermatophyta</taxon>
        <taxon>Magnoliopsida</taxon>
        <taxon>eudicotyledons</taxon>
        <taxon>Gunneridae</taxon>
        <taxon>Pentapetalae</taxon>
        <taxon>asterids</taxon>
        <taxon>lamiids</taxon>
        <taxon>Lamiales</taxon>
        <taxon>Phrymaceae</taxon>
        <taxon>Erythranthe</taxon>
    </lineage>
</organism>
<protein>
    <recommendedName>
        <fullName evidence="4">30S ribosomal protein S6 alpha, chloroplastic</fullName>
    </recommendedName>
</protein>
<dbReference type="InterPro" id="IPR035980">
    <property type="entry name" value="Ribosomal_bS6_sf"/>
</dbReference>
<evidence type="ECO:0008006" key="4">
    <source>
        <dbReference type="Google" id="ProtNLM"/>
    </source>
</evidence>
<reference evidence="2 3" key="1">
    <citation type="journal article" date="2013" name="Proc. Natl. Acad. Sci. U.S.A.">
        <title>Fine-scale variation in meiotic recombination in Mimulus inferred from population shotgun sequencing.</title>
        <authorList>
            <person name="Hellsten U."/>
            <person name="Wright K.M."/>
            <person name="Jenkins J."/>
            <person name="Shu S."/>
            <person name="Yuan Y."/>
            <person name="Wessler S.R."/>
            <person name="Schmutz J."/>
            <person name="Willis J.H."/>
            <person name="Rokhsar D.S."/>
        </authorList>
    </citation>
    <scope>NUCLEOTIDE SEQUENCE [LARGE SCALE GENOMIC DNA]</scope>
    <source>
        <strain evidence="3">cv. DUN x IM62</strain>
    </source>
</reference>
<dbReference type="GO" id="GO:0070181">
    <property type="term" value="F:small ribosomal subunit rRNA binding"/>
    <property type="evidence" value="ECO:0000318"/>
    <property type="project" value="GO_Central"/>
</dbReference>
<comment type="similarity">
    <text evidence="1">Belongs to the bacterial ribosomal protein bS6 family.</text>
</comment>
<dbReference type="AlphaFoldDB" id="A0A022RZA3"/>
<evidence type="ECO:0000313" key="3">
    <source>
        <dbReference type="Proteomes" id="UP000030748"/>
    </source>
</evidence>
<dbReference type="GO" id="GO:0005840">
    <property type="term" value="C:ribosome"/>
    <property type="evidence" value="ECO:0007669"/>
    <property type="project" value="InterPro"/>
</dbReference>
<accession>A0A022RZA3</accession>